<evidence type="ECO:0000256" key="1">
    <source>
        <dbReference type="SAM" id="Phobius"/>
    </source>
</evidence>
<dbReference type="NCBIfam" id="TIGR02876">
    <property type="entry name" value="spore_yqfD"/>
    <property type="match status" value="1"/>
</dbReference>
<gene>
    <name evidence="2" type="ORF">J2Z79_000714</name>
</gene>
<organism evidence="2 3">
    <name type="scientific">Symbiobacterium terraclitae</name>
    <dbReference type="NCBI Taxonomy" id="557451"/>
    <lineage>
        <taxon>Bacteria</taxon>
        <taxon>Bacillati</taxon>
        <taxon>Bacillota</taxon>
        <taxon>Clostridia</taxon>
        <taxon>Eubacteriales</taxon>
        <taxon>Symbiobacteriaceae</taxon>
        <taxon>Symbiobacterium</taxon>
    </lineage>
</organism>
<protein>
    <recommendedName>
        <fullName evidence="4">Stage IV sporulation protein</fullName>
    </recommendedName>
</protein>
<name>A0ABS4JQR7_9FIRM</name>
<proteinExistence type="predicted"/>
<reference evidence="2 3" key="1">
    <citation type="submission" date="2021-03" db="EMBL/GenBank/DDBJ databases">
        <title>Genomic Encyclopedia of Type Strains, Phase IV (KMG-IV): sequencing the most valuable type-strain genomes for metagenomic binning, comparative biology and taxonomic classification.</title>
        <authorList>
            <person name="Goeker M."/>
        </authorList>
    </citation>
    <scope>NUCLEOTIDE SEQUENCE [LARGE SCALE GENOMIC DNA]</scope>
    <source>
        <strain evidence="2 3">DSM 27138</strain>
    </source>
</reference>
<dbReference type="Pfam" id="PF06898">
    <property type="entry name" value="YqfD"/>
    <property type="match status" value="1"/>
</dbReference>
<keyword evidence="1" id="KW-1133">Transmembrane helix</keyword>
<evidence type="ECO:0008006" key="4">
    <source>
        <dbReference type="Google" id="ProtNLM"/>
    </source>
</evidence>
<dbReference type="RefSeq" id="WP_209465480.1">
    <property type="nucleotide sequence ID" value="NZ_JAGGLG010000004.1"/>
</dbReference>
<feature type="transmembrane region" description="Helical" evidence="1">
    <location>
        <begin position="89"/>
        <end position="110"/>
    </location>
</feature>
<sequence>MLRRILRYALGTLRIEVSGGAVEQFLNLCLEADIRLWDVRRWPERMQATMMLPDFFHLRPIARASRCRVRVRERRGLPFLARRVRRRPFLLAGAVGGLAVLVWAGSHLWVVDVRISGPGFLDPRAVLAVAAEAGLRRGAWKARVDPDQVEQHLKAKVEEISWAVVRVDGTRAVIEVVEKGAVTPPDQALCVHLVARKSGVVEQVIPFQGEPLVKKGDVVQAGDMLVECALRYWAGGRPAVIPGMPLPPREDLARTVVAQATVRARVAYQQYYEYPLVEEVKEPTGRRYAQWVLNWNGRSIILRGRGPVPYADYEVSTRTISPGEWRNWKPPVELVIREVAEVTTRAEPVPVDVLTERARAAMERRLAWMLGPNDRIATPLQARVVQQEGGYAGILVTVETIEEVSAPLEGPMITMGR</sequence>
<keyword evidence="1" id="KW-0472">Membrane</keyword>
<keyword evidence="3" id="KW-1185">Reference proteome</keyword>
<dbReference type="Proteomes" id="UP001519289">
    <property type="component" value="Unassembled WGS sequence"/>
</dbReference>
<evidence type="ECO:0000313" key="3">
    <source>
        <dbReference type="Proteomes" id="UP001519289"/>
    </source>
</evidence>
<keyword evidence="1" id="KW-0812">Transmembrane</keyword>
<dbReference type="InterPro" id="IPR010690">
    <property type="entry name" value="YqfD"/>
</dbReference>
<dbReference type="EMBL" id="JAGGLG010000004">
    <property type="protein sequence ID" value="MBP2017331.1"/>
    <property type="molecule type" value="Genomic_DNA"/>
</dbReference>
<accession>A0ABS4JQR7</accession>
<evidence type="ECO:0000313" key="2">
    <source>
        <dbReference type="EMBL" id="MBP2017331.1"/>
    </source>
</evidence>
<comment type="caution">
    <text evidence="2">The sequence shown here is derived from an EMBL/GenBank/DDBJ whole genome shotgun (WGS) entry which is preliminary data.</text>
</comment>